<dbReference type="InterPro" id="IPR027417">
    <property type="entry name" value="P-loop_NTPase"/>
</dbReference>
<dbReference type="SUPFAM" id="SSF52540">
    <property type="entry name" value="P-loop containing nucleoside triphosphate hydrolases"/>
    <property type="match status" value="1"/>
</dbReference>
<protein>
    <submittedName>
        <fullName evidence="4">Stage III sporulation protein AA</fullName>
    </submittedName>
</protein>
<accession>A0ABT1NI29</accession>
<sequence length="330" mass="36431">MQHKKPMDEVMNFLPPKIQQMIKKCTSEQMAYAEEIRLRLNKPLIVSGGYWSLFMDGYGELTNEVGRAYVVTIEDVKKASEIIQGFSVYSFGEELKNGYITIPGGHRVGISGRAVIENGNVKTIKDISFINYRIAKEIPGAGNEVIPHIVASPSSVYNTLIMSPPQCGKTTLLRDIIRQLSNGVHSINVTGFKVGLIDERSEIAACFMGAPRNDVGIRTDVLDACPKSQGIIMMIRSMSPDIIATDEIGKKEDADALLEGANAGVKIIATMHGNDIEDLQKKIELQKIHCNFFERIIILGRSQGVGTIEKIYDREGRVLYLNTKQGVGSQ</sequence>
<feature type="domain" description="AAA+ ATPase" evidence="3">
    <location>
        <begin position="155"/>
        <end position="289"/>
    </location>
</feature>
<dbReference type="PANTHER" id="PTHR20953:SF3">
    <property type="entry name" value="P-LOOP CONTAINING NUCLEOSIDE TRIPHOSPHATE HYDROLASES SUPERFAMILY PROTEIN"/>
    <property type="match status" value="1"/>
</dbReference>
<dbReference type="InterPro" id="IPR014217">
    <property type="entry name" value="Spore_III_AA"/>
</dbReference>
<keyword evidence="1" id="KW-0547">Nucleotide-binding</keyword>
<evidence type="ECO:0000313" key="5">
    <source>
        <dbReference type="Proteomes" id="UP001651880"/>
    </source>
</evidence>
<name>A0ABT1NI29_9FIRM</name>
<proteinExistence type="predicted"/>
<evidence type="ECO:0000259" key="3">
    <source>
        <dbReference type="SMART" id="SM00382"/>
    </source>
</evidence>
<evidence type="ECO:0000256" key="1">
    <source>
        <dbReference type="ARBA" id="ARBA00022741"/>
    </source>
</evidence>
<dbReference type="NCBIfam" id="TIGR02858">
    <property type="entry name" value="spore_III_AA"/>
    <property type="match status" value="1"/>
</dbReference>
<dbReference type="Gene3D" id="3.40.50.300">
    <property type="entry name" value="P-loop containing nucleotide triphosphate hydrolases"/>
    <property type="match status" value="1"/>
</dbReference>
<gene>
    <name evidence="4" type="primary">spoIIIAA</name>
    <name evidence="4" type="ORF">LJD61_09710</name>
</gene>
<keyword evidence="5" id="KW-1185">Reference proteome</keyword>
<reference evidence="4 5" key="1">
    <citation type="submission" date="2021-10" db="EMBL/GenBank/DDBJ databases">
        <title>Lutispora strain m25 sp. nov., a thermophilic, non-spore-forming bacterium isolated from a lab-scale methanogenic bioreactor digesting anaerobic sludge.</title>
        <authorList>
            <person name="El Houari A."/>
            <person name="Mcdonald J."/>
        </authorList>
    </citation>
    <scope>NUCLEOTIDE SEQUENCE [LARGE SCALE GENOMIC DNA]</scope>
    <source>
        <strain evidence="5">m25</strain>
    </source>
</reference>
<dbReference type="Proteomes" id="UP001651880">
    <property type="component" value="Unassembled WGS sequence"/>
</dbReference>
<dbReference type="PANTHER" id="PTHR20953">
    <property type="entry name" value="KINASE-RELATED"/>
    <property type="match status" value="1"/>
</dbReference>
<evidence type="ECO:0000313" key="4">
    <source>
        <dbReference type="EMBL" id="MCQ1529818.1"/>
    </source>
</evidence>
<keyword evidence="2" id="KW-0067">ATP-binding</keyword>
<dbReference type="EMBL" id="JAJEKE010000007">
    <property type="protein sequence ID" value="MCQ1529818.1"/>
    <property type="molecule type" value="Genomic_DNA"/>
</dbReference>
<organism evidence="4 5">
    <name type="scientific">Lutispora saccharofermentans</name>
    <dbReference type="NCBI Taxonomy" id="3024236"/>
    <lineage>
        <taxon>Bacteria</taxon>
        <taxon>Bacillati</taxon>
        <taxon>Bacillota</taxon>
        <taxon>Clostridia</taxon>
        <taxon>Lutisporales</taxon>
        <taxon>Lutisporaceae</taxon>
        <taxon>Lutispora</taxon>
    </lineage>
</organism>
<dbReference type="RefSeq" id="WP_255227337.1">
    <property type="nucleotide sequence ID" value="NZ_JAJEKE010000007.1"/>
</dbReference>
<dbReference type="InterPro" id="IPR003593">
    <property type="entry name" value="AAA+_ATPase"/>
</dbReference>
<dbReference type="InterPro" id="IPR045735">
    <property type="entry name" value="Spore_III_AA_AAA+_ATPase"/>
</dbReference>
<comment type="caution">
    <text evidence="4">The sequence shown here is derived from an EMBL/GenBank/DDBJ whole genome shotgun (WGS) entry which is preliminary data.</text>
</comment>
<evidence type="ECO:0000256" key="2">
    <source>
        <dbReference type="ARBA" id="ARBA00022840"/>
    </source>
</evidence>
<dbReference type="Pfam" id="PF19568">
    <property type="entry name" value="Spore_III_AA"/>
    <property type="match status" value="1"/>
</dbReference>
<dbReference type="SMART" id="SM00382">
    <property type="entry name" value="AAA"/>
    <property type="match status" value="1"/>
</dbReference>